<accession>A0ACB9G268</accession>
<reference evidence="2" key="1">
    <citation type="journal article" date="2022" name="Mol. Ecol. Resour.">
        <title>The genomes of chicory, endive, great burdock and yacon provide insights into Asteraceae palaeo-polyploidization history and plant inulin production.</title>
        <authorList>
            <person name="Fan W."/>
            <person name="Wang S."/>
            <person name="Wang H."/>
            <person name="Wang A."/>
            <person name="Jiang F."/>
            <person name="Liu H."/>
            <person name="Zhao H."/>
            <person name="Xu D."/>
            <person name="Zhang Y."/>
        </authorList>
    </citation>
    <scope>NUCLEOTIDE SEQUENCE [LARGE SCALE GENOMIC DNA]</scope>
    <source>
        <strain evidence="2">cv. Yunnan</strain>
    </source>
</reference>
<protein>
    <submittedName>
        <fullName evidence="1">Uncharacterized protein</fullName>
    </submittedName>
</protein>
<dbReference type="Proteomes" id="UP001056120">
    <property type="component" value="Linkage Group LG15"/>
</dbReference>
<organism evidence="1 2">
    <name type="scientific">Smallanthus sonchifolius</name>
    <dbReference type="NCBI Taxonomy" id="185202"/>
    <lineage>
        <taxon>Eukaryota</taxon>
        <taxon>Viridiplantae</taxon>
        <taxon>Streptophyta</taxon>
        <taxon>Embryophyta</taxon>
        <taxon>Tracheophyta</taxon>
        <taxon>Spermatophyta</taxon>
        <taxon>Magnoliopsida</taxon>
        <taxon>eudicotyledons</taxon>
        <taxon>Gunneridae</taxon>
        <taxon>Pentapetalae</taxon>
        <taxon>asterids</taxon>
        <taxon>campanulids</taxon>
        <taxon>Asterales</taxon>
        <taxon>Asteraceae</taxon>
        <taxon>Asteroideae</taxon>
        <taxon>Heliantheae alliance</taxon>
        <taxon>Millerieae</taxon>
        <taxon>Smallanthus</taxon>
    </lineage>
</organism>
<gene>
    <name evidence="1" type="ORF">L1987_47531</name>
</gene>
<name>A0ACB9G268_9ASTR</name>
<keyword evidence="2" id="KW-1185">Reference proteome</keyword>
<comment type="caution">
    <text evidence="1">The sequence shown here is derived from an EMBL/GenBank/DDBJ whole genome shotgun (WGS) entry which is preliminary data.</text>
</comment>
<evidence type="ECO:0000313" key="1">
    <source>
        <dbReference type="EMBL" id="KAI3777729.1"/>
    </source>
</evidence>
<sequence length="591" mass="66557">MDYVSPVDELEQRLTEAGQQLAFPPSSTKDLLELLDKTEQLLTFVGQAPSITMQGALVHSMGALIADGLLKHSEIDVRVSVASCLCEVARITAPKPPYKDEIMKEIFQLNMLAFRQLSNVKGQSYHKAIHILESVATVKSCLLMLDLECDALILEMFEHFLSEIRANHPHTIFSDMEAIMTNIIEESDEIATELLSLLISHVKKENQIVRPASWKVTEKVLRNCNDTLKSYSETIKKLINSNPDDYAEVVTVLCQNAHENGHVVTRSTRTNSTHKRDLNTLENGGSMKKQKFVDKNQLKGKELETSSRGRPRKNKNSLNQDNGPNFVQNSQEDMRRTRSQNKKQSSKTNGNIENSGSLYNVVIKKEDETISDYGGAEPLVQQTNSNKIRNRRKPSSNKRVANGSRGKEIPKKWGQDLVGHRVKVWWPLDKMYYEGAVSSYNPLDDKHKVLYADGDEELLDLHREKWMMLDETSPDQQQEQVADLTSPMTTPAKRQKQKGKRKPESSLKQEDNSDSPQSPPPADSSKTADVICNADNEKNNPVPTKLTEKATDDMEKNGDSNPNGELQEKKLSESSEVTQRLEDTDNLVCVT</sequence>
<evidence type="ECO:0000313" key="2">
    <source>
        <dbReference type="Proteomes" id="UP001056120"/>
    </source>
</evidence>
<dbReference type="EMBL" id="CM042032">
    <property type="protein sequence ID" value="KAI3777729.1"/>
    <property type="molecule type" value="Genomic_DNA"/>
</dbReference>
<proteinExistence type="predicted"/>
<reference evidence="1 2" key="2">
    <citation type="journal article" date="2022" name="Mol. Ecol. Resour.">
        <title>The genomes of chicory, endive, great burdock and yacon provide insights into Asteraceae paleo-polyploidization history and plant inulin production.</title>
        <authorList>
            <person name="Fan W."/>
            <person name="Wang S."/>
            <person name="Wang H."/>
            <person name="Wang A."/>
            <person name="Jiang F."/>
            <person name="Liu H."/>
            <person name="Zhao H."/>
            <person name="Xu D."/>
            <person name="Zhang Y."/>
        </authorList>
    </citation>
    <scope>NUCLEOTIDE SEQUENCE [LARGE SCALE GENOMIC DNA]</scope>
    <source>
        <strain evidence="2">cv. Yunnan</strain>
        <tissue evidence="1">Leaves</tissue>
    </source>
</reference>